<organism evidence="2">
    <name type="scientific">uncultured marine virus</name>
    <dbReference type="NCBI Taxonomy" id="186617"/>
    <lineage>
        <taxon>Viruses</taxon>
        <taxon>environmental samples</taxon>
    </lineage>
</organism>
<sequence length="178" mass="19058">MNGPASPNPSPFSGRSFSCFPVSVASRHLRRSHTEDQSAASQKLATTAAPCGNHDCRSYIARRCSTAQTVVQTVQPERRLSPVLTSCFPFLPDGPGVTRRGVPCRSHQTASGIPRGECRRACRFPVARERRGSRRAGAAFLGSGRDHADGSEPPGPSSLSGGRCSRRAWRSGRGSPTR</sequence>
<feature type="region of interest" description="Disordered" evidence="1">
    <location>
        <begin position="133"/>
        <end position="178"/>
    </location>
</feature>
<accession>A0A0F7LAL3</accession>
<protein>
    <submittedName>
        <fullName evidence="2">Uncharacterized protein</fullName>
    </submittedName>
</protein>
<name>A0A0F7LAL3_9VIRU</name>
<proteinExistence type="predicted"/>
<dbReference type="EMBL" id="KR029603">
    <property type="protein sequence ID" value="AKH48392.1"/>
    <property type="molecule type" value="Genomic_DNA"/>
</dbReference>
<evidence type="ECO:0000313" key="2">
    <source>
        <dbReference type="EMBL" id="AKH48392.1"/>
    </source>
</evidence>
<evidence type="ECO:0000256" key="1">
    <source>
        <dbReference type="SAM" id="MobiDB-lite"/>
    </source>
</evidence>
<reference evidence="2" key="1">
    <citation type="journal article" date="2015" name="Front. Microbiol.">
        <title>Combining genomic sequencing methods to explore viral diversity and reveal potential virus-host interactions.</title>
        <authorList>
            <person name="Chow C.E."/>
            <person name="Winget D.M."/>
            <person name="White R.A.III."/>
            <person name="Hallam S.J."/>
            <person name="Suttle C.A."/>
        </authorList>
    </citation>
    <scope>NUCLEOTIDE SEQUENCE</scope>
    <source>
        <strain evidence="2">Oxic1_8</strain>
    </source>
</reference>
<reference evidence="2" key="2">
    <citation type="submission" date="2015-03" db="EMBL/GenBank/DDBJ databases">
        <authorList>
            <person name="Chow C.-E.T."/>
            <person name="Winget D.M."/>
            <person name="White R.A.III."/>
            <person name="Hallam S.J."/>
            <person name="Suttle C.A."/>
        </authorList>
    </citation>
    <scope>NUCLEOTIDE SEQUENCE</scope>
    <source>
        <strain evidence="2">Oxic1_8</strain>
    </source>
</reference>